<evidence type="ECO:0000256" key="2">
    <source>
        <dbReference type="SAM" id="Phobius"/>
    </source>
</evidence>
<feature type="compositionally biased region" description="Low complexity" evidence="1">
    <location>
        <begin position="102"/>
        <end position="113"/>
    </location>
</feature>
<dbReference type="STRING" id="559515.M4B6N6"/>
<keyword evidence="2" id="KW-0812">Transmembrane</keyword>
<accession>M4B6N6</accession>
<evidence type="ECO:0000256" key="1">
    <source>
        <dbReference type="SAM" id="MobiDB-lite"/>
    </source>
</evidence>
<feature type="region of interest" description="Disordered" evidence="1">
    <location>
        <begin position="82"/>
        <end position="150"/>
    </location>
</feature>
<feature type="transmembrane region" description="Helical" evidence="2">
    <location>
        <begin position="12"/>
        <end position="34"/>
    </location>
</feature>
<keyword evidence="2" id="KW-1133">Transmembrane helix</keyword>
<organism evidence="3 4">
    <name type="scientific">Hyaloperonospora arabidopsidis (strain Emoy2)</name>
    <name type="common">Downy mildew agent</name>
    <name type="synonym">Peronospora arabidopsidis</name>
    <dbReference type="NCBI Taxonomy" id="559515"/>
    <lineage>
        <taxon>Eukaryota</taxon>
        <taxon>Sar</taxon>
        <taxon>Stramenopiles</taxon>
        <taxon>Oomycota</taxon>
        <taxon>Peronosporomycetes</taxon>
        <taxon>Peronosporales</taxon>
        <taxon>Peronosporaceae</taxon>
        <taxon>Hyaloperonospora</taxon>
    </lineage>
</organism>
<dbReference type="EnsemblProtists" id="HpaT801937">
    <property type="protein sequence ID" value="HpaP801937"/>
    <property type="gene ID" value="HpaG801937"/>
</dbReference>
<dbReference type="EMBL" id="JH598637">
    <property type="status" value="NOT_ANNOTATED_CDS"/>
    <property type="molecule type" value="Genomic_DNA"/>
</dbReference>
<feature type="compositionally biased region" description="Basic and acidic residues" evidence="1">
    <location>
        <begin position="120"/>
        <end position="137"/>
    </location>
</feature>
<keyword evidence="2" id="KW-0472">Membrane</keyword>
<keyword evidence="4" id="KW-1185">Reference proteome</keyword>
<feature type="compositionally biased region" description="Polar residues" evidence="1">
    <location>
        <begin position="429"/>
        <end position="445"/>
    </location>
</feature>
<dbReference type="HOGENOM" id="CLU_541318_0_0_1"/>
<protein>
    <submittedName>
        <fullName evidence="3">Uncharacterized protein</fullName>
    </submittedName>
</protein>
<dbReference type="Proteomes" id="UP000011713">
    <property type="component" value="Unassembled WGS sequence"/>
</dbReference>
<dbReference type="eggNOG" id="ENOG502SBJK">
    <property type="taxonomic scope" value="Eukaryota"/>
</dbReference>
<reference evidence="3" key="2">
    <citation type="submission" date="2015-06" db="UniProtKB">
        <authorList>
            <consortium name="EnsemblProtists"/>
        </authorList>
    </citation>
    <scope>IDENTIFICATION</scope>
    <source>
        <strain evidence="3">Emoy2</strain>
    </source>
</reference>
<proteinExistence type="predicted"/>
<dbReference type="AlphaFoldDB" id="M4B6N6"/>
<feature type="region of interest" description="Disordered" evidence="1">
    <location>
        <begin position="333"/>
        <end position="367"/>
    </location>
</feature>
<evidence type="ECO:0000313" key="4">
    <source>
        <dbReference type="Proteomes" id="UP000011713"/>
    </source>
</evidence>
<dbReference type="InParanoid" id="M4B6N6"/>
<feature type="region of interest" description="Disordered" evidence="1">
    <location>
        <begin position="419"/>
        <end position="491"/>
    </location>
</feature>
<feature type="compositionally biased region" description="Basic residues" evidence="1">
    <location>
        <begin position="90"/>
        <end position="101"/>
    </location>
</feature>
<name>M4B6N6_HYAAE</name>
<feature type="compositionally biased region" description="Basic and acidic residues" evidence="1">
    <location>
        <begin position="349"/>
        <end position="366"/>
    </location>
</feature>
<reference evidence="4" key="1">
    <citation type="journal article" date="2010" name="Science">
        <title>Signatures of adaptation to obligate biotrophy in the Hyaloperonospora arabidopsidis genome.</title>
        <authorList>
            <person name="Baxter L."/>
            <person name="Tripathy S."/>
            <person name="Ishaque N."/>
            <person name="Boot N."/>
            <person name="Cabral A."/>
            <person name="Kemen E."/>
            <person name="Thines M."/>
            <person name="Ah-Fong A."/>
            <person name="Anderson R."/>
            <person name="Badejoko W."/>
            <person name="Bittner-Eddy P."/>
            <person name="Boore J.L."/>
            <person name="Chibucos M.C."/>
            <person name="Coates M."/>
            <person name="Dehal P."/>
            <person name="Delehaunty K."/>
            <person name="Dong S."/>
            <person name="Downton P."/>
            <person name="Dumas B."/>
            <person name="Fabro G."/>
            <person name="Fronick C."/>
            <person name="Fuerstenberg S.I."/>
            <person name="Fulton L."/>
            <person name="Gaulin E."/>
            <person name="Govers F."/>
            <person name="Hughes L."/>
            <person name="Humphray S."/>
            <person name="Jiang R.H."/>
            <person name="Judelson H."/>
            <person name="Kamoun S."/>
            <person name="Kyung K."/>
            <person name="Meijer H."/>
            <person name="Minx P."/>
            <person name="Morris P."/>
            <person name="Nelson J."/>
            <person name="Phuntumart V."/>
            <person name="Qutob D."/>
            <person name="Rehmany A."/>
            <person name="Rougon-Cardoso A."/>
            <person name="Ryden P."/>
            <person name="Torto-Alalibo T."/>
            <person name="Studholme D."/>
            <person name="Wang Y."/>
            <person name="Win J."/>
            <person name="Wood J."/>
            <person name="Clifton S.W."/>
            <person name="Rogers J."/>
            <person name="Van den Ackerveken G."/>
            <person name="Jones J.D."/>
            <person name="McDowell J.M."/>
            <person name="Beynon J."/>
            <person name="Tyler B.M."/>
        </authorList>
    </citation>
    <scope>NUCLEOTIDE SEQUENCE [LARGE SCALE GENOMIC DNA]</scope>
    <source>
        <strain evidence="4">Emoy2</strain>
    </source>
</reference>
<dbReference type="VEuPathDB" id="FungiDB:HpaG801937"/>
<evidence type="ECO:0000313" key="3">
    <source>
        <dbReference type="EnsemblProtists" id="HpaP801937"/>
    </source>
</evidence>
<feature type="compositionally biased region" description="Basic and acidic residues" evidence="1">
    <location>
        <begin position="449"/>
        <end position="459"/>
    </location>
</feature>
<sequence length="491" mass="54976">MFIFLVEEDSWLFRSCLYYGLLVLLLELFVPLVFHRRVRFEVPHFVLSAPAVPLPPRVFRQRRRKLQQQVAALQRALAETPRLSPQEKRHYLRRSATKRRAAAAASPSFVASSGLGTPERSLEVKGPRPSHITERTTESIGEEDEDRSRLWTKNEEYSSPFAADPVHKSSPSPMAMSHFFRATRVARHGGFSFHEAIEEGKAGDVVATSARKESNDWRQVMDRRRAGWKESPTFSRQRPVRLVSEDAERVGHTGSSEAGTQLEALIRVRRRQQANTRHSKQAPLSLSSRIALLAPAEKLVERSATREAEPTARGVLPAMARQLHEGKVMEDNVGKEKARHIGASSRLRRQSEKGGTVEETETKEMEQGEPLTAFQAFCESFAAGGSAAARQAVAKRKHCEAFEANDKHMYGSSTAAQQFYNSAKRPRTTVRSSKQSNSKNDTAATPHSVGERLNDKKGVIDAAVSTHRVLEKRKHDQAFGKTAAQERLSDK</sequence>